<accession>A0ACC0HA54</accession>
<keyword evidence="2" id="KW-1185">Reference proteome</keyword>
<protein>
    <submittedName>
        <fullName evidence="1">Pre-mRNA-processing factor 19</fullName>
    </submittedName>
</protein>
<evidence type="ECO:0000313" key="1">
    <source>
        <dbReference type="EMBL" id="KAI8009300.1"/>
    </source>
</evidence>
<comment type="caution">
    <text evidence="1">The sequence shown here is derived from an EMBL/GenBank/DDBJ whole genome shotgun (WGS) entry which is preliminary data.</text>
</comment>
<gene>
    <name evidence="1" type="ORF">LOK49_LG06G02601</name>
</gene>
<dbReference type="EMBL" id="CM045762">
    <property type="protein sequence ID" value="KAI8009300.1"/>
    <property type="molecule type" value="Genomic_DNA"/>
</dbReference>
<organism evidence="1 2">
    <name type="scientific">Camellia lanceoleosa</name>
    <dbReference type="NCBI Taxonomy" id="1840588"/>
    <lineage>
        <taxon>Eukaryota</taxon>
        <taxon>Viridiplantae</taxon>
        <taxon>Streptophyta</taxon>
        <taxon>Embryophyta</taxon>
        <taxon>Tracheophyta</taxon>
        <taxon>Spermatophyta</taxon>
        <taxon>Magnoliopsida</taxon>
        <taxon>eudicotyledons</taxon>
        <taxon>Gunneridae</taxon>
        <taxon>Pentapetalae</taxon>
        <taxon>asterids</taxon>
        <taxon>Ericales</taxon>
        <taxon>Theaceae</taxon>
        <taxon>Camellia</taxon>
    </lineage>
</organism>
<name>A0ACC0HA54_9ERIC</name>
<reference evidence="1 2" key="1">
    <citation type="journal article" date="2022" name="Plant J.">
        <title>Chromosome-level genome of Camellia lanceoleosa provides a valuable resource for understanding genome evolution and self-incompatibility.</title>
        <authorList>
            <person name="Gong W."/>
            <person name="Xiao S."/>
            <person name="Wang L."/>
            <person name="Liao Z."/>
            <person name="Chang Y."/>
            <person name="Mo W."/>
            <person name="Hu G."/>
            <person name="Li W."/>
            <person name="Zhao G."/>
            <person name="Zhu H."/>
            <person name="Hu X."/>
            <person name="Ji K."/>
            <person name="Xiang X."/>
            <person name="Song Q."/>
            <person name="Yuan D."/>
            <person name="Jin S."/>
            <person name="Zhang L."/>
        </authorList>
    </citation>
    <scope>NUCLEOTIDE SEQUENCE [LARGE SCALE GENOMIC DNA]</scope>
    <source>
        <strain evidence="1">SQ_2022a</strain>
    </source>
</reference>
<proteinExistence type="predicted"/>
<sequence>MKSGLLYEKRLIERHISEYGKCPITGEPLSVDDIVPIKTGKIMKPRPVQAASIPGMLGMFQIEWDTLMLSNFALEQQLHTARQELSHALYQHDAACRVIARLKKERDEARSLLAQAERQMPMSAPIATTVNASSLSNGKRGPEDEDIGPDGKRIRPGISASIIAELTDCNAALSQQRKKRQIPPTLAPIDALERYTQLSSFPLHKTNKPGILAVDILYSKDIVATGGVDTSAVLFDRPSGEILSTLNGHSKKVTSVKFVAEGDLVVTGSADKTVRLWQGSENGNFDCRHILKDHTAEVQAVTIHATNNYFVTASLDNTWCFYDLSSGLCLAQVEDGSGSGGYTSAAFHPDGLILGTGTSEALVKIWDVKSQANVARFDGHVGPVTAVSFSENGYFLATAAHDGVKLWDLRKLRNFRTFAPYDDNTPTQSVEFDHSGSYLAVAGSDISAGGASGFDEVWTSYEKRLIERQHIRVWKMPYYWEPLSVDDIVPVKTGKIMKPRPVQAASIPGMLGMFQIEWDTLMLSNFALEQQLHTARQELSHALYQHDAACRVIARLKKERDEARSLLAQAERQMPMSAPIATTVLKRGYRSDGKRIRPGISASIIAELTDCNAALSQQRKSGRYTQLSSFPLHKTNKPGILAVDILYSKDIVATGGVDTSAVLFDRPSGEILSTLNGHSKKVTSVKFVAEGDLVVTGSADKTVRLWQGSENGNFDCRHILKDHTAEVQAVTIHATNNYFVTASLDNTWCFYDLSSGLYLTGSGGYTSAAFHPDGLILGTGTSEALVKIWDVKSQANVARFDGHVGAVTAVSFSENGYFLATAAHDGVKLWDLRKLRNFRTFAPYDENTPTQSVEFDHSGSYLAVAGSDIRVYQVANVKSEWNCVKTFPDLSGTGKATCAKFGPDAKYLAVGSMDRNLRIFGLPGDDGPSES</sequence>
<dbReference type="Proteomes" id="UP001060215">
    <property type="component" value="Chromosome 5"/>
</dbReference>
<evidence type="ECO:0000313" key="2">
    <source>
        <dbReference type="Proteomes" id="UP001060215"/>
    </source>
</evidence>